<evidence type="ECO:0000313" key="11">
    <source>
        <dbReference type="EMBL" id="PPE05338.1"/>
    </source>
</evidence>
<dbReference type="PIRSF" id="PIRSF006076">
    <property type="entry name" value="OM_assembly_OMP85"/>
    <property type="match status" value="1"/>
</dbReference>
<dbReference type="PANTHER" id="PTHR12815">
    <property type="entry name" value="SORTING AND ASSEMBLY MACHINERY SAMM50 PROTEIN FAMILY MEMBER"/>
    <property type="match status" value="1"/>
</dbReference>
<dbReference type="GO" id="GO:0009279">
    <property type="term" value="C:cell outer membrane"/>
    <property type="evidence" value="ECO:0007669"/>
    <property type="project" value="UniProtKB-UniRule"/>
</dbReference>
<dbReference type="InterPro" id="IPR039910">
    <property type="entry name" value="D15-like"/>
</dbReference>
<keyword evidence="6" id="KW-0472">Membrane</keyword>
<dbReference type="NCBIfam" id="TIGR03303">
    <property type="entry name" value="OM_YaeT"/>
    <property type="match status" value="1"/>
</dbReference>
<dbReference type="OrthoDB" id="9803054at2"/>
<dbReference type="EMBL" id="PHHC01000065">
    <property type="protein sequence ID" value="PPE05338.1"/>
    <property type="molecule type" value="Genomic_DNA"/>
</dbReference>
<evidence type="ECO:0000259" key="10">
    <source>
        <dbReference type="PROSITE" id="PS51779"/>
    </source>
</evidence>
<keyword evidence="3" id="KW-0812">Transmembrane</keyword>
<sequence length="883" mass="99056">MKPLNVVFLWGLLVTQEVCSVDSVNPPSASVEPVIEAPSNSGGEPALGKVLVKPKNTAPSSEPGNSSNNIDSGAALPPLPSSAEVESETEGDFYSNQVAPEALESFRPAKPDMLPKKTGALFPETSVDSLQDKKIIREVNVVGIRRVDRQAILDHLPEHTSCTQAELDVFVKNLFNSGLFKEVSVFLENSVLTVRVQENPSIAEVRFEGNDKISRSDLKEESTLQPRDIFSKESVSNEVKRVVQLYSNKGYYAVKVRPLIQRLKQNRVNIIFHIEEGHRSYNKQIRFLMDAKDPGFSESALRDVITSLEDRWWRILGDPAECYDKARVEYDCDLLRKHYYRNGYLDVRVTAHTQLAKNREHFYITFFIHEGPQYCISDIKIKSDLKNLNLDGLETHITLKKGSVFNAEMPEKVASRMAQELEMRGLSFLEVRPVINKNELRKEVSLCFLACKAPVVYAGKVFVKGNYATNDEIIRRMLKFSEGDPLSMNKVNSSKEMLESMDFFESIDIKPVASADPKIQDVTLEVKEKGTGDVKFSGGYSTQDGIIGQIGLEERNLFGRALYGNLSAMVAQHGMDFRVGMANPFSFGRNLTLGGTLFYNRFRSTTKGSFSGEGAYKQSAGGADVYARYPLSQTLSQFWGYSIHADHVSHFSPYMSPYIWSNMQGKYNILNASVEHKLEYGKTNVENGEYVSGSGVQWSTVLHGVGGEVKCLKNIIMATHYIPLNSEKTLLLKFEAQGGFIHKMGYMRFSDQFTLGLFSFPGFRFSGLGPRDERTGDALFARCYYTASAKLYWGLGFLGIPKDTPLRAVVFAYTGSLWNSIFGKQDNNAYILSPNFQNRASCGVGLIWTLPMMGNIGFLFSKPVQRQDWDQTQNFLFVWGQSF</sequence>
<dbReference type="PROSITE" id="PS51779">
    <property type="entry name" value="POTRA"/>
    <property type="match status" value="2"/>
</dbReference>
<dbReference type="GO" id="GO:0071709">
    <property type="term" value="P:membrane assembly"/>
    <property type="evidence" value="ECO:0007669"/>
    <property type="project" value="InterPro"/>
</dbReference>
<dbReference type="InterPro" id="IPR034746">
    <property type="entry name" value="POTRA"/>
</dbReference>
<evidence type="ECO:0000256" key="1">
    <source>
        <dbReference type="ARBA" id="ARBA00004370"/>
    </source>
</evidence>
<evidence type="ECO:0000256" key="9">
    <source>
        <dbReference type="SAM" id="MobiDB-lite"/>
    </source>
</evidence>
<keyword evidence="5" id="KW-0677">Repeat</keyword>
<dbReference type="Proteomes" id="UP000239425">
    <property type="component" value="Unassembled WGS sequence"/>
</dbReference>
<evidence type="ECO:0000256" key="8">
    <source>
        <dbReference type="NCBIfam" id="TIGR03303"/>
    </source>
</evidence>
<keyword evidence="2" id="KW-1134">Transmembrane beta strand</keyword>
<evidence type="ECO:0000256" key="2">
    <source>
        <dbReference type="ARBA" id="ARBA00022452"/>
    </source>
</evidence>
<evidence type="ECO:0000256" key="3">
    <source>
        <dbReference type="ARBA" id="ARBA00022692"/>
    </source>
</evidence>
<dbReference type="AlphaFoldDB" id="A0A2S5RDG3"/>
<evidence type="ECO:0000256" key="4">
    <source>
        <dbReference type="ARBA" id="ARBA00022729"/>
    </source>
</evidence>
<proteinExistence type="predicted"/>
<feature type="compositionally biased region" description="Polar residues" evidence="9">
    <location>
        <begin position="57"/>
        <end position="71"/>
    </location>
</feature>
<dbReference type="InterPro" id="IPR000184">
    <property type="entry name" value="Bac_surfAg_D15"/>
</dbReference>
<dbReference type="InterPro" id="IPR023707">
    <property type="entry name" value="OM_assembly_BamA"/>
</dbReference>
<dbReference type="PANTHER" id="PTHR12815:SF23">
    <property type="entry name" value="OUTER MEMBRANE PROTEIN ASSEMBLY FACTOR BAMA"/>
    <property type="match status" value="1"/>
</dbReference>
<dbReference type="Pfam" id="PF01103">
    <property type="entry name" value="Omp85"/>
    <property type="match status" value="1"/>
</dbReference>
<feature type="domain" description="POTRA" evidence="10">
    <location>
        <begin position="456"/>
        <end position="529"/>
    </location>
</feature>
<reference evidence="11 12" key="1">
    <citation type="submission" date="2017-11" db="EMBL/GenBank/DDBJ databases">
        <title>Comparative genomic analysis of Holospora spp., intranuclear symbionts of paramecia.</title>
        <authorList>
            <person name="Garushyants S.K."/>
            <person name="Beliavskaya A."/>
            <person name="Malko D.B."/>
            <person name="Logacheva M.D."/>
            <person name="Rautian M.S."/>
            <person name="Gelfand M.S."/>
        </authorList>
    </citation>
    <scope>NUCLEOTIDE SEQUENCE [LARGE SCALE GENOMIC DNA]</scope>
    <source>
        <strain evidence="12">02AZ16</strain>
    </source>
</reference>
<organism evidence="11 12">
    <name type="scientific">Holospora curviuscula</name>
    <dbReference type="NCBI Taxonomy" id="1082868"/>
    <lineage>
        <taxon>Bacteria</taxon>
        <taxon>Pseudomonadati</taxon>
        <taxon>Pseudomonadota</taxon>
        <taxon>Alphaproteobacteria</taxon>
        <taxon>Holosporales</taxon>
        <taxon>Holosporaceae</taxon>
        <taxon>Holospora</taxon>
    </lineage>
</organism>
<dbReference type="Gene3D" id="3.10.20.310">
    <property type="entry name" value="membrane protein fhac"/>
    <property type="match status" value="4"/>
</dbReference>
<evidence type="ECO:0000256" key="7">
    <source>
        <dbReference type="ARBA" id="ARBA00023237"/>
    </source>
</evidence>
<keyword evidence="4" id="KW-0732">Signal</keyword>
<evidence type="ECO:0000256" key="5">
    <source>
        <dbReference type="ARBA" id="ARBA00022737"/>
    </source>
</evidence>
<feature type="region of interest" description="Disordered" evidence="9">
    <location>
        <begin position="23"/>
        <end position="91"/>
    </location>
</feature>
<dbReference type="Gene3D" id="2.40.160.50">
    <property type="entry name" value="membrane protein fhac: a member of the omp85/tpsb transporter family"/>
    <property type="match status" value="1"/>
</dbReference>
<dbReference type="RefSeq" id="WP_104206431.1">
    <property type="nucleotide sequence ID" value="NZ_PHHC01000065.1"/>
</dbReference>
<evidence type="ECO:0000313" key="12">
    <source>
        <dbReference type="Proteomes" id="UP000239425"/>
    </source>
</evidence>
<keyword evidence="7" id="KW-0998">Cell outer membrane</keyword>
<gene>
    <name evidence="11" type="ORF">HCUR_00296</name>
</gene>
<keyword evidence="12" id="KW-1185">Reference proteome</keyword>
<feature type="domain" description="POTRA" evidence="10">
    <location>
        <begin position="200"/>
        <end position="277"/>
    </location>
</feature>
<dbReference type="Pfam" id="PF07244">
    <property type="entry name" value="POTRA"/>
    <property type="match status" value="3"/>
</dbReference>
<protein>
    <recommendedName>
        <fullName evidence="8">Outer membrane protein assembly factor BamA</fullName>
    </recommendedName>
</protein>
<dbReference type="InterPro" id="IPR010827">
    <property type="entry name" value="BamA/TamA_POTRA"/>
</dbReference>
<evidence type="ECO:0000256" key="6">
    <source>
        <dbReference type="ARBA" id="ARBA00023136"/>
    </source>
</evidence>
<accession>A0A2S5RDG3</accession>
<name>A0A2S5RDG3_9PROT</name>
<comment type="subcellular location">
    <subcellularLocation>
        <location evidence="1">Membrane</location>
    </subcellularLocation>
</comment>
<comment type="caution">
    <text evidence="11">The sequence shown here is derived from an EMBL/GenBank/DDBJ whole genome shotgun (WGS) entry which is preliminary data.</text>
</comment>